<keyword evidence="2" id="KW-0964">Secreted</keyword>
<dbReference type="SUPFAM" id="SSF49313">
    <property type="entry name" value="Cadherin-like"/>
    <property type="match status" value="1"/>
</dbReference>
<evidence type="ECO:0000256" key="4">
    <source>
        <dbReference type="SAM" id="MobiDB-lite"/>
    </source>
</evidence>
<evidence type="ECO:0000256" key="2">
    <source>
        <dbReference type="ARBA" id="ARBA00022525"/>
    </source>
</evidence>
<dbReference type="Gene3D" id="3.40.50.1820">
    <property type="entry name" value="alpha/beta hydrolase"/>
    <property type="match status" value="1"/>
</dbReference>
<sequence>MPTISDYLKYANLQMAAEAFLVDALGNPLTGDRYREALESGNGHASKFTESEAIKFESEWTVVDQRKNTDSGFSGTLFRNKRTNEYVISFRSTEFIDDAIRDSASTNTLEVHDTGWAWGQLSDMESWYQSINGQIDGPLNVTGYSLGGHLATAFNRLHQSELNGGQVITFNGAGVGEINTGTLREAIDYFDSLRGADEQSEAKRLAALDLEVSDSRNFYAELKQRLADGSWTARDGLDALLERRRTAMQSEMVIQETKPLYEALTDIIALQEQAERIKGYTSGATAASPDTPIKVVPAGEIEAQTLNYRLAVYFASQRTKGTNLVSDIARITEKAYGAPQLTNQYDLVGIETTGGTAWSAVANSQLHYGINDSVFIEDQPITRGGFTLGLVNGLLSAEIRLLQDKYKLNNFADTHSLTLIVDSLNVQNALLNLLPEEQRNTNTARNTVQQILRAASSRKADPVLNGQGQAEGDPLENVLNALGALVLGPDAWNVLRGDPDGNTWANIQDATHADGDGQWVTFSGRESFYTRLDDLLSSATYDTLKGHLTLTPLTAAQAAALQGAAPTDFAAFAALATLSPFAVGVKGGSGVDLEATLGGSWGTTYTDWQNDKTLSAEARAAGQATYGDSWYADRSAFLNYWLQSTADNRPIVQDGSLGLNATDQRIYKQLDSGQKIIVQNTVSHGAEPPDSKESQYYLFGGRTLDILQGGKLVDHLYGLGGLDLLDGRMGNDSLEGGAGLDFYRFRTGDGKDVVLDTDKSGLLQRNNELLVLAYKTGDGQWAGGAGTHAFTATREGASLVLTFANSEDDHLTLKNFDFDAARTGAGSYGLRLIDGLPARPDGARRYLGDTEDWDSNPGQNGIQIVYDGQGNSVRADGEGGRARIEQANRDDVFRGSTNPDDSERFAAGAGNDIVDGDGDGANSTTNPVGGSDRIELDAGRDWGLAGGGNDWVEGGAGGDILNGNAGHDVLFADASGDGTLTLEDAINSGEAGEAAPGDADLLSGDAGNDTLIGSAGKDALMGGLGKDVLVGGAGNDDLYGDATLADASLGWSIERRVDEQKESMSYDSVLNQGTWQFDAVTGEADLLIGGAGDDWALGGGGDDLIQGGIGLDVLFGHAGSDIVHGGDDHDVLIGDNGSALADSQCGDDILDGGNGNDVLQGDAGNDVLIGGAGSDTLYGGKGRDVYFYNKGDGTDVIVDLPVDADDPEASVLILGSGIDRADVVFRLGSLHVDVGNGEGVHFEGFDSLHPDDTPVIGEIRFADDSTMSYAEILARGFAIDGTAGDDTLWGSGVTDHMRGSAGDDTLVGYGGDDVLDGGGGSDLMDGGDGNDLYLIDSGDSQVSAGVLVERIKDSSGDDTVRFGPSVDRSTFTVSGRQDQDGNALLVIDSGSGDRLSIVDGAADAIEHYRFADGTQLNASELIGSYASRAISASGAATTPRLYGGKLDDVLTAYGDTRISGGLGNDSITLQGNHNTMIYRKGDGHDSVTASMNDNVLRVSGGITASDIKWTAEELTLQIGDNSGDLLSFDRVAGDAQYAPFVRIEFDDGSTLSFSDLLAHGVDIAGTPDDDLLIGTAQIKGMAGGAGNDTYRISDASHLVVEAVGEGIDTVESAIDHTLRDNVENLVLTGSALNGTGNALDNRLIGNAQNNALSGAAGDDFLDGRYGNDTLIGGDGNDSYRLSRLSGDDLLVDSGPNRIKLDGGIAFEDLVAIRQGDDLLLSILGDNGRSRLQGYFAHGAAWDLIDASGAQTDTNMLLAATPPTGNDLDTLRRNFVNRSRLDIELNLQSAGYTPQVDGSWRRSTVKQDRVTKSREDQHVTTTWQLVGQSGAVVWTSASSNDYTTWTEADTFVYRTDAAASITQDRLTVSDVVVNLTSFDEQGSFQQDVAEIRWGAPQYGGELHFSMPAGMSPWPAGTMITQSANDVVKTSYVGRLTGVLNALPSLGDLPSSVAVLIHSVVQNYRLNEVNLTPGNHRVYGDQYSMVIGNTGNDEITGVGFAYGGEGNDTITDADFAYGGRGDDTYYVSNANDTVVEKPGEGHDRMTVYSDFALPENIEDLRLVGGSIGTGNVLDNIIEGNDTDNTLDGLAGNDRIDGGAGNDWILGGDGDDTLDGGADASYWVSDNGGSSTIQQSASYVDYNVGGLGVDDGLQLRVMTMIVPDEGHFVLAANADSIDGGSGNDRIDGGSGDDMLIGGAGNDVIYGGDGAHVYVGPDYVDTAGGNDILDGGAGDDVLTGGTGDDTYQFDAGFGHDTLRENDATVGNVDRIVFGAGITPAKVMASRDNLDLLLSAGETDQIRFEGWFLDNAHRIERIEFADGTTWAAAALRQHLNLAPVVGALIGSQQATEGKAFTLAIPAGALVDGDPDDKLVLSASLPDGSALPSWLHFDAASRTFRGTPAFADAGNLDVVLTASDQAGASVRQDFSLTVVATTGVVLMGTDGDDILTGTHRDDTLDGAAGRDRIVGGTGNDGSDVLNGLLGADTLVGGLGNDTYYVDNSGDVVIELVGEGTDRVISTTSTILGENVEKLTLSGTEAIEGTGNALNNVIVGDTVSNILSGLGGNDRLTGNAGDDTLLGGDGNDRLIGGAGIDFLDGGEGNDALTDTSGSGCFNGGAGTDRLTGGASAEIYLGGLGRDTLTTGAGNDVILFNKGDGQDTIAADGTGSDTVSLGGNFAYTDLSLCKFANHLVLKMGTADQLTFRNWYAATPSKPVVNLQVIAEAMAGFDAGGSDPLLDQKVANFDFAGLASAFDAARSATPTLTSWALINALTSFQLAGSDSAAIGGDLAYQYGKNGTLAGMSVTAAQEVIGNANFGSRAQTLQALSTLPSGALRLS</sequence>
<evidence type="ECO:0000256" key="1">
    <source>
        <dbReference type="ARBA" id="ARBA00004613"/>
    </source>
</evidence>
<dbReference type="Pfam" id="PF06594">
    <property type="entry name" value="HCBP_related"/>
    <property type="match status" value="1"/>
</dbReference>
<dbReference type="InterPro" id="IPR050557">
    <property type="entry name" value="RTX_toxin/Mannuronan_C5-epim"/>
</dbReference>
<reference evidence="6 7" key="1">
    <citation type="submission" date="2020-10" db="EMBL/GenBank/DDBJ databases">
        <title>Connecting structure to function with the recovery of over 1000 high-quality activated sludge metagenome-assembled genomes encoding full-length rRNA genes using long-read sequencing.</title>
        <authorList>
            <person name="Singleton C.M."/>
            <person name="Petriglieri F."/>
            <person name="Kristensen J.M."/>
            <person name="Kirkegaard R.H."/>
            <person name="Michaelsen T.Y."/>
            <person name="Andersen M.H."/>
            <person name="Karst S.M."/>
            <person name="Dueholm M.S."/>
            <person name="Nielsen P.H."/>
            <person name="Albertsen M."/>
        </authorList>
    </citation>
    <scope>NUCLEOTIDE SEQUENCE [LARGE SCALE GENOMIC DNA]</scope>
    <source>
        <strain evidence="6">EsbW_18-Q3-R4-48_BATAC.285</strain>
    </source>
</reference>
<keyword evidence="3" id="KW-0106">Calcium</keyword>
<dbReference type="GO" id="GO:0005509">
    <property type="term" value="F:calcium ion binding"/>
    <property type="evidence" value="ECO:0007669"/>
    <property type="project" value="InterPro"/>
</dbReference>
<dbReference type="InterPro" id="IPR029058">
    <property type="entry name" value="AB_hydrolase_fold"/>
</dbReference>
<dbReference type="InterPro" id="IPR001343">
    <property type="entry name" value="Hemolysn_Ca-bd"/>
</dbReference>
<dbReference type="Gene3D" id="2.150.10.10">
    <property type="entry name" value="Serralysin-like metalloprotease, C-terminal"/>
    <property type="match status" value="11"/>
</dbReference>
<dbReference type="InterPro" id="IPR018511">
    <property type="entry name" value="Hemolysin-typ_Ca-bd_CS"/>
</dbReference>
<comment type="caution">
    <text evidence="6">The sequence shown here is derived from an EMBL/GenBank/DDBJ whole genome shotgun (WGS) entry which is preliminary data.</text>
</comment>
<dbReference type="PANTHER" id="PTHR38340">
    <property type="entry name" value="S-LAYER PROTEIN"/>
    <property type="match status" value="1"/>
</dbReference>
<dbReference type="Pfam" id="PF00353">
    <property type="entry name" value="HemolysinCabind"/>
    <property type="match status" value="15"/>
</dbReference>
<dbReference type="InterPro" id="IPR010566">
    <property type="entry name" value="Haemolys_ca-bd"/>
</dbReference>
<gene>
    <name evidence="6" type="ORF">IPJ27_18030</name>
</gene>
<feature type="domain" description="Dystroglycan-type cadherin-like" evidence="5">
    <location>
        <begin position="2335"/>
        <end position="2435"/>
    </location>
</feature>
<dbReference type="Gene3D" id="2.60.40.10">
    <property type="entry name" value="Immunoglobulins"/>
    <property type="match status" value="1"/>
</dbReference>
<dbReference type="SUPFAM" id="SSF51120">
    <property type="entry name" value="beta-Roll"/>
    <property type="match status" value="11"/>
</dbReference>
<name>A0A935Q1F0_9PROT</name>
<dbReference type="Pfam" id="PF05345">
    <property type="entry name" value="He_PIG"/>
    <property type="match status" value="1"/>
</dbReference>
<evidence type="ECO:0000259" key="5">
    <source>
        <dbReference type="SMART" id="SM00736"/>
    </source>
</evidence>
<dbReference type="GO" id="GO:0016020">
    <property type="term" value="C:membrane"/>
    <property type="evidence" value="ECO:0007669"/>
    <property type="project" value="InterPro"/>
</dbReference>
<dbReference type="SMART" id="SM00736">
    <property type="entry name" value="CADG"/>
    <property type="match status" value="1"/>
</dbReference>
<proteinExistence type="predicted"/>
<dbReference type="InterPro" id="IPR015919">
    <property type="entry name" value="Cadherin-like_sf"/>
</dbReference>
<dbReference type="PROSITE" id="PS00330">
    <property type="entry name" value="HEMOLYSIN_CALCIUM"/>
    <property type="match status" value="13"/>
</dbReference>
<organism evidence="6 7">
    <name type="scientific">Candidatus Accumulibacter proximus</name>
    <dbReference type="NCBI Taxonomy" id="2954385"/>
    <lineage>
        <taxon>Bacteria</taxon>
        <taxon>Pseudomonadati</taxon>
        <taxon>Pseudomonadota</taxon>
        <taxon>Betaproteobacteria</taxon>
        <taxon>Candidatus Accumulibacter</taxon>
    </lineage>
</organism>
<accession>A0A935Q1F0</accession>
<evidence type="ECO:0000256" key="3">
    <source>
        <dbReference type="ARBA" id="ARBA00022837"/>
    </source>
</evidence>
<feature type="region of interest" description="Disordered" evidence="4">
    <location>
        <begin position="911"/>
        <end position="931"/>
    </location>
</feature>
<dbReference type="GO" id="GO:0005576">
    <property type="term" value="C:extracellular region"/>
    <property type="evidence" value="ECO:0007669"/>
    <property type="project" value="UniProtKB-SubCell"/>
</dbReference>
<dbReference type="SUPFAM" id="SSF53474">
    <property type="entry name" value="alpha/beta-Hydrolases"/>
    <property type="match status" value="1"/>
</dbReference>
<evidence type="ECO:0000313" key="6">
    <source>
        <dbReference type="EMBL" id="MBK7676497.1"/>
    </source>
</evidence>
<dbReference type="PRINTS" id="PR00313">
    <property type="entry name" value="CABNDNGRPT"/>
</dbReference>
<evidence type="ECO:0000313" key="7">
    <source>
        <dbReference type="Proteomes" id="UP000697998"/>
    </source>
</evidence>
<dbReference type="EMBL" id="JADJMH010000020">
    <property type="protein sequence ID" value="MBK7676497.1"/>
    <property type="molecule type" value="Genomic_DNA"/>
</dbReference>
<protein>
    <submittedName>
        <fullName evidence="6">Ig domain-containing protein</fullName>
    </submittedName>
</protein>
<dbReference type="PANTHER" id="PTHR38340:SF1">
    <property type="entry name" value="S-LAYER PROTEIN"/>
    <property type="match status" value="1"/>
</dbReference>
<dbReference type="InterPro" id="IPR011049">
    <property type="entry name" value="Serralysin-like_metalloprot_C"/>
</dbReference>
<dbReference type="InterPro" id="IPR006644">
    <property type="entry name" value="Cadg"/>
</dbReference>
<dbReference type="InterPro" id="IPR013783">
    <property type="entry name" value="Ig-like_fold"/>
</dbReference>
<dbReference type="Proteomes" id="UP000697998">
    <property type="component" value="Unassembled WGS sequence"/>
</dbReference>
<comment type="subcellular location">
    <subcellularLocation>
        <location evidence="1">Secreted</location>
    </subcellularLocation>
</comment>